<evidence type="ECO:0000256" key="17">
    <source>
        <dbReference type="PIRSR" id="PIRSR000148-1"/>
    </source>
</evidence>
<feature type="binding site" evidence="16">
    <location>
        <position position="242"/>
    </location>
    <ligand>
        <name>substrate</name>
    </ligand>
</feature>
<dbReference type="PROSITE" id="PS01103">
    <property type="entry name" value="ASD"/>
    <property type="match status" value="1"/>
</dbReference>
<dbReference type="GO" id="GO:0019877">
    <property type="term" value="P:diaminopimelate biosynthetic process"/>
    <property type="evidence" value="ECO:0007669"/>
    <property type="project" value="UniProtKB-UniRule"/>
</dbReference>
<comment type="pathway">
    <text evidence="2 16">Amino-acid biosynthesis; L-methionine biosynthesis via de novo pathway; L-homoserine from L-aspartate: step 2/3.</text>
</comment>
<evidence type="ECO:0000256" key="13">
    <source>
        <dbReference type="ARBA" id="ARBA00023154"/>
    </source>
</evidence>
<evidence type="ECO:0000256" key="8">
    <source>
        <dbReference type="ARBA" id="ARBA00022605"/>
    </source>
</evidence>
<evidence type="ECO:0000256" key="12">
    <source>
        <dbReference type="ARBA" id="ARBA00023002"/>
    </source>
</evidence>
<dbReference type="PANTHER" id="PTHR46278">
    <property type="entry name" value="DEHYDROGENASE, PUTATIVE-RELATED"/>
    <property type="match status" value="1"/>
</dbReference>
<comment type="similarity">
    <text evidence="5 16">Belongs to the aspartate-semialdehyde dehydrogenase family.</text>
</comment>
<feature type="binding site" evidence="16">
    <location>
        <position position="73"/>
    </location>
    <ligand>
        <name>NADP(+)</name>
        <dbReference type="ChEBI" id="CHEBI:58349"/>
    </ligand>
</feature>
<dbReference type="SMART" id="SM00859">
    <property type="entry name" value="Semialdhyde_dh"/>
    <property type="match status" value="1"/>
</dbReference>
<evidence type="ECO:0000313" key="20">
    <source>
        <dbReference type="Proteomes" id="UP000502415"/>
    </source>
</evidence>
<dbReference type="EMBL" id="CP051685">
    <property type="protein sequence ID" value="QJE01135.1"/>
    <property type="molecule type" value="Genomic_DNA"/>
</dbReference>
<evidence type="ECO:0000256" key="5">
    <source>
        <dbReference type="ARBA" id="ARBA00010584"/>
    </source>
</evidence>
<comment type="catalytic activity">
    <reaction evidence="15 16">
        <text>L-aspartate 4-semialdehyde + phosphate + NADP(+) = 4-phospho-L-aspartate + NADPH + H(+)</text>
        <dbReference type="Rhea" id="RHEA:24284"/>
        <dbReference type="ChEBI" id="CHEBI:15378"/>
        <dbReference type="ChEBI" id="CHEBI:43474"/>
        <dbReference type="ChEBI" id="CHEBI:57535"/>
        <dbReference type="ChEBI" id="CHEBI:57783"/>
        <dbReference type="ChEBI" id="CHEBI:58349"/>
        <dbReference type="ChEBI" id="CHEBI:537519"/>
        <dbReference type="EC" id="1.2.1.11"/>
    </reaction>
</comment>
<evidence type="ECO:0000256" key="11">
    <source>
        <dbReference type="ARBA" id="ARBA00022915"/>
    </source>
</evidence>
<keyword evidence="20" id="KW-1185">Reference proteome</keyword>
<keyword evidence="12 16" id="KW-0560">Oxidoreductase</keyword>
<dbReference type="HAMAP" id="MF_02121">
    <property type="entry name" value="ASADH"/>
    <property type="match status" value="1"/>
</dbReference>
<dbReference type="GO" id="GO:0071266">
    <property type="term" value="P:'de novo' L-methionine biosynthetic process"/>
    <property type="evidence" value="ECO:0007669"/>
    <property type="project" value="UniProtKB-UniRule"/>
</dbReference>
<evidence type="ECO:0000259" key="18">
    <source>
        <dbReference type="SMART" id="SM00859"/>
    </source>
</evidence>
<dbReference type="Pfam" id="PF01118">
    <property type="entry name" value="Semialdhyde_dh"/>
    <property type="match status" value="1"/>
</dbReference>
<reference evidence="19 20" key="1">
    <citation type="submission" date="2020-04" db="EMBL/GenBank/DDBJ databases">
        <title>Genome sequencing of novel species.</title>
        <authorList>
            <person name="Heo J."/>
            <person name="Kim S.-J."/>
            <person name="Kim J.-S."/>
            <person name="Hong S.-B."/>
            <person name="Kwon S.-W."/>
        </authorList>
    </citation>
    <scope>NUCLEOTIDE SEQUENCE [LARGE SCALE GENOMIC DNA]</scope>
    <source>
        <strain evidence="19 20">GN2-R2</strain>
    </source>
</reference>
<evidence type="ECO:0000256" key="16">
    <source>
        <dbReference type="HAMAP-Rule" id="MF_02121"/>
    </source>
</evidence>
<evidence type="ECO:0000313" key="19">
    <source>
        <dbReference type="EMBL" id="QJE01135.1"/>
    </source>
</evidence>
<sequence>MKLVGLVGWRGMVGSVLMQRMREEGDFDHIEPVFFTTSNPGGAAPQMAKNETTLKSATDIAELSKCEIIISCQGGDYTTDVFPRLRASGWNGYWIDAASTLRMNDDAVIVLDPVNQHVIKDALQRGVKNYIGGNCTVSCMLIGLGGLFQHDLVEWMTSMTYQAASGGGAQHMRELLTQFGTINAAVKPLLDDPASAILEIDRGVLATQHGLSADETRQFGAPLAGNLIPWIDKDLGNGQSKEEWKAGAETNKILGRGEAFGSAAIPVDGLCVRIGAMRCHSQALTIKLKKDVPLDEIEDIIGSHNQWGKLVPNTREASMRELTPAAVTGGLTIPVGRLRKLAMGPDYLSAFTVGDQLLWGAAEPLRRMLRIVLDQS</sequence>
<dbReference type="SUPFAM" id="SSF51735">
    <property type="entry name" value="NAD(P)-binding Rossmann-fold domains"/>
    <property type="match status" value="1"/>
</dbReference>
<dbReference type="KEGG" id="mfy:HH212_14745"/>
<dbReference type="SUPFAM" id="SSF55347">
    <property type="entry name" value="Glyceraldehyde-3-phosphate dehydrogenase-like, C-terminal domain"/>
    <property type="match status" value="1"/>
</dbReference>
<keyword evidence="14 16" id="KW-0486">Methionine biosynthesis</keyword>
<dbReference type="GO" id="GO:0009088">
    <property type="term" value="P:threonine biosynthetic process"/>
    <property type="evidence" value="ECO:0007669"/>
    <property type="project" value="UniProtKB-UniRule"/>
</dbReference>
<dbReference type="Gene3D" id="3.30.360.10">
    <property type="entry name" value="Dihydrodipicolinate Reductase, domain 2"/>
    <property type="match status" value="1"/>
</dbReference>
<comment type="pathway">
    <text evidence="4 16">Amino-acid biosynthesis; L-threonine biosynthesis; L-threonine from L-aspartate: step 2/5.</text>
</comment>
<evidence type="ECO:0000256" key="3">
    <source>
        <dbReference type="ARBA" id="ARBA00005076"/>
    </source>
</evidence>
<dbReference type="PANTHER" id="PTHR46278:SF4">
    <property type="entry name" value="ASPARTATE-SEMIALDEHYDE DEHYDROGENASE"/>
    <property type="match status" value="1"/>
</dbReference>
<dbReference type="RefSeq" id="WP_170203164.1">
    <property type="nucleotide sequence ID" value="NZ_CP051685.1"/>
</dbReference>
<evidence type="ECO:0000256" key="2">
    <source>
        <dbReference type="ARBA" id="ARBA00005021"/>
    </source>
</evidence>
<dbReference type="Pfam" id="PF02774">
    <property type="entry name" value="Semialdhyde_dhC"/>
    <property type="match status" value="1"/>
</dbReference>
<evidence type="ECO:0000256" key="4">
    <source>
        <dbReference type="ARBA" id="ARBA00005097"/>
    </source>
</evidence>
<dbReference type="Gene3D" id="3.40.50.720">
    <property type="entry name" value="NAD(P)-binding Rossmann-like Domain"/>
    <property type="match status" value="1"/>
</dbReference>
<evidence type="ECO:0000256" key="1">
    <source>
        <dbReference type="ARBA" id="ARBA00002492"/>
    </source>
</evidence>
<feature type="binding site" evidence="16">
    <location>
        <position position="245"/>
    </location>
    <ligand>
        <name>phosphate</name>
        <dbReference type="ChEBI" id="CHEBI:43474"/>
    </ligand>
</feature>
<keyword evidence="13 16" id="KW-0457">Lysine biosynthesis</keyword>
<feature type="binding site" evidence="16">
    <location>
        <position position="273"/>
    </location>
    <ligand>
        <name>substrate</name>
    </ligand>
</feature>
<dbReference type="GO" id="GO:0004073">
    <property type="term" value="F:aspartate-semialdehyde dehydrogenase activity"/>
    <property type="evidence" value="ECO:0007669"/>
    <property type="project" value="UniProtKB-UniRule"/>
</dbReference>
<dbReference type="GO" id="GO:0050661">
    <property type="term" value="F:NADP binding"/>
    <property type="evidence" value="ECO:0007669"/>
    <property type="project" value="UniProtKB-UniRule"/>
</dbReference>
<dbReference type="UniPathway" id="UPA00051">
    <property type="reaction ID" value="UER00464"/>
</dbReference>
<dbReference type="UniPathway" id="UPA00034">
    <property type="reaction ID" value="UER00016"/>
</dbReference>
<dbReference type="UniPathway" id="UPA00050">
    <property type="reaction ID" value="UER00463"/>
</dbReference>
<organism evidence="19 20">
    <name type="scientific">Massilia forsythiae</name>
    <dbReference type="NCBI Taxonomy" id="2728020"/>
    <lineage>
        <taxon>Bacteria</taxon>
        <taxon>Pseudomonadati</taxon>
        <taxon>Pseudomonadota</taxon>
        <taxon>Betaproteobacteria</taxon>
        <taxon>Burkholderiales</taxon>
        <taxon>Oxalobacteraceae</taxon>
        <taxon>Telluria group</taxon>
        <taxon>Massilia</taxon>
    </lineage>
</organism>
<gene>
    <name evidence="16 19" type="primary">asd</name>
    <name evidence="19" type="ORF">HH212_14745</name>
</gene>
<feature type="binding site" evidence="16">
    <location>
        <position position="356"/>
    </location>
    <ligand>
        <name>NADP(+)</name>
        <dbReference type="ChEBI" id="CHEBI:58349"/>
    </ligand>
</feature>
<feature type="active site" description="Proton acceptor" evidence="16 17">
    <location>
        <position position="280"/>
    </location>
</feature>
<keyword evidence="10 16" id="KW-0521">NADP</keyword>
<dbReference type="InterPro" id="IPR000534">
    <property type="entry name" value="Semialdehyde_DH_NAD-bd"/>
</dbReference>
<comment type="caution">
    <text evidence="16">Lacks conserved residue(s) required for the propagation of feature annotation.</text>
</comment>
<protein>
    <recommendedName>
        <fullName evidence="7 16">Aspartate-semialdehyde dehydrogenase</fullName>
        <shortName evidence="16">ASA dehydrogenase</shortName>
        <shortName evidence="16">ASADH</shortName>
        <ecNumber evidence="7 16">1.2.1.11</ecNumber>
    </recommendedName>
    <alternativeName>
        <fullName evidence="16">Aspartate-beta-semialdehyde dehydrogenase</fullName>
    </alternativeName>
</protein>
<evidence type="ECO:0000256" key="9">
    <source>
        <dbReference type="ARBA" id="ARBA00022697"/>
    </source>
</evidence>
<dbReference type="GO" id="GO:0009097">
    <property type="term" value="P:isoleucine biosynthetic process"/>
    <property type="evidence" value="ECO:0007669"/>
    <property type="project" value="InterPro"/>
</dbReference>
<dbReference type="Proteomes" id="UP000502415">
    <property type="component" value="Chromosome"/>
</dbReference>
<feature type="domain" description="Semialdehyde dehydrogenase NAD-binding" evidence="18">
    <location>
        <begin position="3"/>
        <end position="122"/>
    </location>
</feature>
<feature type="binding site" evidence="16">
    <location>
        <position position="162"/>
    </location>
    <ligand>
        <name>substrate</name>
    </ligand>
</feature>
<dbReference type="InterPro" id="IPR011534">
    <property type="entry name" value="Asp_ADH_gamma-type"/>
</dbReference>
<feature type="active site" description="Acyl-thioester intermediate" evidence="16 17">
    <location>
        <position position="135"/>
    </location>
</feature>
<evidence type="ECO:0000256" key="14">
    <source>
        <dbReference type="ARBA" id="ARBA00023167"/>
    </source>
</evidence>
<keyword evidence="8 16" id="KW-0028">Amino-acid biosynthesis</keyword>
<dbReference type="GO" id="GO:0051287">
    <property type="term" value="F:NAD binding"/>
    <property type="evidence" value="ECO:0007669"/>
    <property type="project" value="InterPro"/>
</dbReference>
<dbReference type="InterPro" id="IPR036291">
    <property type="entry name" value="NAD(P)-bd_dom_sf"/>
</dbReference>
<keyword evidence="9 16" id="KW-0791">Threonine biosynthesis</keyword>
<dbReference type="CDD" id="cd23938">
    <property type="entry name" value="ASADH_C_bac_like"/>
    <property type="match status" value="1"/>
</dbReference>
<dbReference type="EC" id="1.2.1.11" evidence="7 16"/>
<feature type="binding site" evidence="16">
    <location>
        <begin position="165"/>
        <end position="166"/>
    </location>
    <ligand>
        <name>NADP(+)</name>
        <dbReference type="ChEBI" id="CHEBI:58349"/>
    </ligand>
</feature>
<evidence type="ECO:0000256" key="6">
    <source>
        <dbReference type="ARBA" id="ARBA00011738"/>
    </source>
</evidence>
<dbReference type="NCBIfam" id="TIGR01745">
    <property type="entry name" value="asd_gamma"/>
    <property type="match status" value="1"/>
</dbReference>
<dbReference type="GO" id="GO:0046983">
    <property type="term" value="F:protein dimerization activity"/>
    <property type="evidence" value="ECO:0007669"/>
    <property type="project" value="InterPro"/>
</dbReference>
<dbReference type="AlphaFoldDB" id="A0A7Z2ZTE8"/>
<dbReference type="NCBIfam" id="NF005144">
    <property type="entry name" value="PRK06598.1"/>
    <property type="match status" value="1"/>
</dbReference>
<dbReference type="InterPro" id="IPR012280">
    <property type="entry name" value="Semialdhyde_DH_dimer_dom"/>
</dbReference>
<evidence type="ECO:0000256" key="10">
    <source>
        <dbReference type="ARBA" id="ARBA00022857"/>
    </source>
</evidence>
<dbReference type="InterPro" id="IPR000319">
    <property type="entry name" value="Asp-semialdehyde_DH_CS"/>
</dbReference>
<accession>A0A7Z2ZTE8</accession>
<dbReference type="CDD" id="cd02314">
    <property type="entry name" value="VcASADH1_like_N"/>
    <property type="match status" value="1"/>
</dbReference>
<comment type="function">
    <text evidence="1 16">Catalyzes the NADPH-dependent formation of L-aspartate-semialdehyde (L-ASA) by the reductive dephosphorylation of L-aspartyl-4-phosphate.</text>
</comment>
<feature type="binding site" evidence="16">
    <location>
        <begin position="10"/>
        <end position="13"/>
    </location>
    <ligand>
        <name>NADP(+)</name>
        <dbReference type="ChEBI" id="CHEBI:58349"/>
    </ligand>
</feature>
<evidence type="ECO:0000256" key="7">
    <source>
        <dbReference type="ARBA" id="ARBA00013120"/>
    </source>
</evidence>
<dbReference type="GO" id="GO:0009089">
    <property type="term" value="P:lysine biosynthetic process via diaminopimelate"/>
    <property type="evidence" value="ECO:0007669"/>
    <property type="project" value="UniProtKB-UniRule"/>
</dbReference>
<dbReference type="PIRSF" id="PIRSF000148">
    <property type="entry name" value="ASA_dh"/>
    <property type="match status" value="1"/>
</dbReference>
<name>A0A7Z2ZTE8_9BURK</name>
<feature type="binding site" evidence="16">
    <location>
        <position position="102"/>
    </location>
    <ligand>
        <name>phosphate</name>
        <dbReference type="ChEBI" id="CHEBI:43474"/>
    </ligand>
</feature>
<comment type="pathway">
    <text evidence="3 16">Amino-acid biosynthesis; L-lysine biosynthesis via DAP pathway; (S)-tetrahydrodipicolinate from L-aspartate: step 2/4.</text>
</comment>
<proteinExistence type="inferred from homology"/>
<dbReference type="InterPro" id="IPR012080">
    <property type="entry name" value="Asp_semialdehyde_DH"/>
</dbReference>
<keyword evidence="11 16" id="KW-0220">Diaminopimelate biosynthesis</keyword>
<evidence type="ECO:0000256" key="15">
    <source>
        <dbReference type="ARBA" id="ARBA00047891"/>
    </source>
</evidence>
<comment type="subunit">
    <text evidence="6 16">Homodimer.</text>
</comment>